<evidence type="ECO:0000256" key="1">
    <source>
        <dbReference type="ARBA" id="ARBA00004141"/>
    </source>
</evidence>
<comment type="subcellular location">
    <subcellularLocation>
        <location evidence="1">Membrane</location>
        <topology evidence="1">Multi-pass membrane protein</topology>
    </subcellularLocation>
</comment>
<dbReference type="PANTHER" id="PTHR31040:SF1">
    <property type="entry name" value="NURIM"/>
    <property type="match status" value="1"/>
</dbReference>
<keyword evidence="4 7" id="KW-1133">Transmembrane helix</keyword>
<keyword evidence="5 7" id="KW-0472">Membrane</keyword>
<dbReference type="Gene3D" id="1.20.120.1630">
    <property type="match status" value="1"/>
</dbReference>
<evidence type="ECO:0000256" key="3">
    <source>
        <dbReference type="ARBA" id="ARBA00022692"/>
    </source>
</evidence>
<feature type="transmembrane region" description="Helical" evidence="7">
    <location>
        <begin position="141"/>
        <end position="169"/>
    </location>
</feature>
<dbReference type="PANTHER" id="PTHR31040">
    <property type="entry name" value="NURIM"/>
    <property type="match status" value="1"/>
</dbReference>
<comment type="caution">
    <text evidence="8">The sequence shown here is derived from an EMBL/GenBank/DDBJ whole genome shotgun (WGS) entry which is preliminary data.</text>
</comment>
<feature type="transmembrane region" description="Helical" evidence="7">
    <location>
        <begin position="253"/>
        <end position="271"/>
    </location>
</feature>
<dbReference type="InterPro" id="IPR033580">
    <property type="entry name" value="Nurim-like"/>
</dbReference>
<proteinExistence type="inferred from homology"/>
<reference evidence="8 9" key="1">
    <citation type="journal article" date="2019" name="Int. J. Syst. Evol. Microbiol.">
        <title>The Global Catalogue of Microorganisms (GCM) 10K type strain sequencing project: providing services to taxonomists for standard genome sequencing and annotation.</title>
        <authorList>
            <consortium name="The Broad Institute Genomics Platform"/>
            <consortium name="The Broad Institute Genome Sequencing Center for Infectious Disease"/>
            <person name="Wu L."/>
            <person name="Ma J."/>
        </authorList>
    </citation>
    <scope>NUCLEOTIDE SEQUENCE [LARGE SCALE GENOMIC DNA]</scope>
    <source>
        <strain evidence="8 9">JCM 6305</strain>
    </source>
</reference>
<comment type="similarity">
    <text evidence="2">Belongs to the nurim family.</text>
</comment>
<evidence type="ECO:0000313" key="8">
    <source>
        <dbReference type="EMBL" id="GAA2429021.1"/>
    </source>
</evidence>
<feature type="transmembrane region" description="Helical" evidence="7">
    <location>
        <begin position="42"/>
        <end position="63"/>
    </location>
</feature>
<feature type="transmembrane region" description="Helical" evidence="7">
    <location>
        <begin position="292"/>
        <end position="311"/>
    </location>
</feature>
<evidence type="ECO:0000256" key="2">
    <source>
        <dbReference type="ARBA" id="ARBA00010631"/>
    </source>
</evidence>
<accession>A0ABN3JFI8</accession>
<evidence type="ECO:0000256" key="4">
    <source>
        <dbReference type="ARBA" id="ARBA00022989"/>
    </source>
</evidence>
<feature type="region of interest" description="Disordered" evidence="6">
    <location>
        <begin position="354"/>
        <end position="380"/>
    </location>
</feature>
<feature type="transmembrane region" description="Helical" evidence="7">
    <location>
        <begin position="222"/>
        <end position="241"/>
    </location>
</feature>
<feature type="transmembrane region" description="Helical" evidence="7">
    <location>
        <begin position="69"/>
        <end position="92"/>
    </location>
</feature>
<feature type="transmembrane region" description="Helical" evidence="7">
    <location>
        <begin position="317"/>
        <end position="337"/>
    </location>
</feature>
<gene>
    <name evidence="8" type="ORF">GCM10010405_09740</name>
</gene>
<organism evidence="8 9">
    <name type="scientific">Streptomyces macrosporus</name>
    <dbReference type="NCBI Taxonomy" id="44032"/>
    <lineage>
        <taxon>Bacteria</taxon>
        <taxon>Bacillati</taxon>
        <taxon>Actinomycetota</taxon>
        <taxon>Actinomycetes</taxon>
        <taxon>Kitasatosporales</taxon>
        <taxon>Streptomycetaceae</taxon>
        <taxon>Streptomyces</taxon>
    </lineage>
</organism>
<keyword evidence="9" id="KW-1185">Reference proteome</keyword>
<sequence length="380" mass="41181">MEPSVQLLVDTLLVLGFGIQHSGLATLRVKRVVKAKTGMEALAWRSVESLANVVYILVAASLWQHTDDVVWQLSGVPMVVMFVLAVASWLWYWQLHLFEYDCGLAFGSTTLVAQVAGAQGPKLISWKVGSRRWIRFPVHTAFFGMFFCLPTMTTDLLVLAVVLNIYNVVGSILYDKRLIALAGDAYRPYLDRTGLIFPPVYRNPKGAADLEMPSPQHWRKPSMHLPGLVVGIGLGVLYHFLIGPNAVTPLDMLKAGGAGLAGAVLTGLLLGRVLRPHAPDWGQQQTDLSTTVALNAATGVVTWATIGWIQTGQAPSFAAFLPLWFTVQYLGHVFAFLADRRKWSVSLVPVEPAPNAGEPVEPAGRPVPAATATVGQAGAR</sequence>
<evidence type="ECO:0000313" key="9">
    <source>
        <dbReference type="Proteomes" id="UP001501638"/>
    </source>
</evidence>
<evidence type="ECO:0000256" key="6">
    <source>
        <dbReference type="SAM" id="MobiDB-lite"/>
    </source>
</evidence>
<name>A0ABN3JFI8_9ACTN</name>
<evidence type="ECO:0000256" key="7">
    <source>
        <dbReference type="SAM" id="Phobius"/>
    </source>
</evidence>
<dbReference type="Proteomes" id="UP001501638">
    <property type="component" value="Unassembled WGS sequence"/>
</dbReference>
<keyword evidence="3 7" id="KW-0812">Transmembrane</keyword>
<evidence type="ECO:0000256" key="5">
    <source>
        <dbReference type="ARBA" id="ARBA00023136"/>
    </source>
</evidence>
<protein>
    <submittedName>
        <fullName evidence="8">Uncharacterized protein</fullName>
    </submittedName>
</protein>
<dbReference type="EMBL" id="BAAASZ010000007">
    <property type="protein sequence ID" value="GAA2429021.1"/>
    <property type="molecule type" value="Genomic_DNA"/>
</dbReference>